<dbReference type="InterPro" id="IPR041872">
    <property type="entry name" value="Anticodon_Met"/>
</dbReference>
<dbReference type="GO" id="GO:0006431">
    <property type="term" value="P:methionyl-tRNA aminoacylation"/>
    <property type="evidence" value="ECO:0007669"/>
    <property type="project" value="EnsemblFungi"/>
</dbReference>
<reference evidence="15 16" key="1">
    <citation type="journal article" date="2015" name="Genome Announc.">
        <title>Draft Genome Sequence and Gene Annotation of the Entomopathogenic Fungus Verticillium hemipterigenum.</title>
        <authorList>
            <person name="Horn F."/>
            <person name="Habel A."/>
            <person name="Scharf D.H."/>
            <person name="Dworschak J."/>
            <person name="Brakhage A.A."/>
            <person name="Guthke R."/>
            <person name="Hertweck C."/>
            <person name="Linde J."/>
        </authorList>
    </citation>
    <scope>NUCLEOTIDE SEQUENCE [LARGE SCALE GENOMIC DNA]</scope>
</reference>
<dbReference type="PRINTS" id="PR01041">
    <property type="entry name" value="TRNASYNTHMET"/>
</dbReference>
<evidence type="ECO:0000256" key="11">
    <source>
        <dbReference type="RuleBase" id="RU363039"/>
    </source>
</evidence>
<evidence type="ECO:0000256" key="2">
    <source>
        <dbReference type="ARBA" id="ARBA00005594"/>
    </source>
</evidence>
<evidence type="ECO:0000256" key="8">
    <source>
        <dbReference type="ARBA" id="ARBA00023146"/>
    </source>
</evidence>
<dbReference type="SUPFAM" id="SSF47323">
    <property type="entry name" value="Anticodon-binding domain of a subclass of class I aminoacyl-tRNA synthetases"/>
    <property type="match status" value="1"/>
</dbReference>
<dbReference type="InterPro" id="IPR001412">
    <property type="entry name" value="aa-tRNA-synth_I_CS"/>
</dbReference>
<dbReference type="InterPro" id="IPR015413">
    <property type="entry name" value="Methionyl/Leucyl_tRNA_Synth"/>
</dbReference>
<evidence type="ECO:0000256" key="6">
    <source>
        <dbReference type="ARBA" id="ARBA00022840"/>
    </source>
</evidence>
<dbReference type="GO" id="GO:0017101">
    <property type="term" value="C:aminoacyl-tRNA synthetase multienzyme complex"/>
    <property type="evidence" value="ECO:0007669"/>
    <property type="project" value="TreeGrafter"/>
</dbReference>
<comment type="subcellular location">
    <subcellularLocation>
        <location evidence="1">Cytoplasm</location>
    </subcellularLocation>
</comment>
<dbReference type="GO" id="GO:0005829">
    <property type="term" value="C:cytosol"/>
    <property type="evidence" value="ECO:0007669"/>
    <property type="project" value="TreeGrafter"/>
</dbReference>
<keyword evidence="7 11" id="KW-0648">Protein biosynthesis</keyword>
<dbReference type="Gene3D" id="3.40.50.620">
    <property type="entry name" value="HUPs"/>
    <property type="match status" value="1"/>
</dbReference>
<dbReference type="GO" id="GO:0017102">
    <property type="term" value="C:methionyl glutamyl tRNA synthetase complex"/>
    <property type="evidence" value="ECO:0007669"/>
    <property type="project" value="EnsemblFungi"/>
</dbReference>
<feature type="domain" description="Methionyl-tRNA synthetase anticodon-binding" evidence="14">
    <location>
        <begin position="457"/>
        <end position="606"/>
    </location>
</feature>
<keyword evidence="8 11" id="KW-0030">Aminoacyl-tRNA synthetase</keyword>
<evidence type="ECO:0000256" key="10">
    <source>
        <dbReference type="ARBA" id="ARBA00047364"/>
    </source>
</evidence>
<feature type="domain" description="Methionyl/Leucyl tRNA synthetase" evidence="13">
    <location>
        <begin position="20"/>
        <end position="201"/>
    </location>
</feature>
<dbReference type="InterPro" id="IPR033911">
    <property type="entry name" value="MetRS_core"/>
</dbReference>
<dbReference type="Gene3D" id="1.10.730.10">
    <property type="entry name" value="Isoleucyl-tRNA Synthetase, Domain 1"/>
    <property type="match status" value="1"/>
</dbReference>
<protein>
    <recommendedName>
        <fullName evidence="3">methionine--tRNA ligase</fullName>
        <ecNumber evidence="3">6.1.1.10</ecNumber>
    </recommendedName>
    <alternativeName>
        <fullName evidence="9">Methionyl-tRNA synthetase</fullName>
    </alternativeName>
</protein>
<evidence type="ECO:0000259" key="13">
    <source>
        <dbReference type="Pfam" id="PF09334"/>
    </source>
</evidence>
<dbReference type="InterPro" id="IPR014729">
    <property type="entry name" value="Rossmann-like_a/b/a_fold"/>
</dbReference>
<dbReference type="SUPFAM" id="SSF52374">
    <property type="entry name" value="Nucleotidylyl transferase"/>
    <property type="match status" value="1"/>
</dbReference>
<evidence type="ECO:0000256" key="3">
    <source>
        <dbReference type="ARBA" id="ARBA00012838"/>
    </source>
</evidence>
<feature type="compositionally biased region" description="Basic and acidic residues" evidence="12">
    <location>
        <begin position="626"/>
        <end position="647"/>
    </location>
</feature>
<evidence type="ECO:0000256" key="9">
    <source>
        <dbReference type="ARBA" id="ARBA00030904"/>
    </source>
</evidence>
<feature type="domain" description="Methionyl/Leucyl tRNA synthetase" evidence="13">
    <location>
        <begin position="202"/>
        <end position="446"/>
    </location>
</feature>
<dbReference type="Gene3D" id="2.20.28.20">
    <property type="entry name" value="Methionyl-tRNA synthetase, Zn-domain"/>
    <property type="match status" value="1"/>
</dbReference>
<dbReference type="SUPFAM" id="SSF57770">
    <property type="entry name" value="Methionyl-tRNA synthetase (MetRS), Zn-domain"/>
    <property type="match status" value="1"/>
</dbReference>
<dbReference type="Pfam" id="PF09334">
    <property type="entry name" value="tRNA-synt_1g"/>
    <property type="match status" value="2"/>
</dbReference>
<dbReference type="CDD" id="cd00814">
    <property type="entry name" value="MetRS_core"/>
    <property type="match status" value="1"/>
</dbReference>
<evidence type="ECO:0000256" key="7">
    <source>
        <dbReference type="ARBA" id="ARBA00022917"/>
    </source>
</evidence>
<dbReference type="AlphaFoldDB" id="A0A0A1T582"/>
<dbReference type="InterPro" id="IPR009080">
    <property type="entry name" value="tRNAsynth_Ia_anticodon-bd"/>
</dbReference>
<dbReference type="GO" id="GO:0004825">
    <property type="term" value="F:methionine-tRNA ligase activity"/>
    <property type="evidence" value="ECO:0007669"/>
    <property type="project" value="UniProtKB-EC"/>
</dbReference>
<dbReference type="HOGENOM" id="CLU_009710_3_2_1"/>
<dbReference type="CDD" id="cd07957">
    <property type="entry name" value="Anticodon_Ia_Met"/>
    <property type="match status" value="1"/>
</dbReference>
<evidence type="ECO:0000313" key="15">
    <source>
        <dbReference type="EMBL" id="CEJ81472.1"/>
    </source>
</evidence>
<gene>
    <name evidence="15" type="ORF">VHEMI01594</name>
</gene>
<dbReference type="PANTHER" id="PTHR45765:SF1">
    <property type="entry name" value="METHIONINE--TRNA LIGASE, CYTOPLASMIC"/>
    <property type="match status" value="1"/>
</dbReference>
<accession>A0A0A1T582</accession>
<dbReference type="STRING" id="1531966.A0A0A1T582"/>
<evidence type="ECO:0000256" key="5">
    <source>
        <dbReference type="ARBA" id="ARBA00022741"/>
    </source>
</evidence>
<dbReference type="GO" id="GO:0005524">
    <property type="term" value="F:ATP binding"/>
    <property type="evidence" value="ECO:0007669"/>
    <property type="project" value="UniProtKB-KW"/>
</dbReference>
<organism evidence="15 16">
    <name type="scientific">[Torrubiella] hemipterigena</name>
    <dbReference type="NCBI Taxonomy" id="1531966"/>
    <lineage>
        <taxon>Eukaryota</taxon>
        <taxon>Fungi</taxon>
        <taxon>Dikarya</taxon>
        <taxon>Ascomycota</taxon>
        <taxon>Pezizomycotina</taxon>
        <taxon>Sordariomycetes</taxon>
        <taxon>Hypocreomycetidae</taxon>
        <taxon>Hypocreales</taxon>
        <taxon>Clavicipitaceae</taxon>
        <taxon>Clavicipitaceae incertae sedis</taxon>
        <taxon>'Torrubiella' clade</taxon>
    </lineage>
</organism>
<comment type="similarity">
    <text evidence="2 11">Belongs to the class-I aminoacyl-tRNA synthetase family.</text>
</comment>
<dbReference type="InterPro" id="IPR029038">
    <property type="entry name" value="MetRS_Zn"/>
</dbReference>
<name>A0A0A1T582_9HYPO</name>
<sequence>MATSNTTSEPILPIDGKRNVLVTSALPYSNNLPHLGNVIGSVLSADVYARYCRARGYQTLYVCGTDQYGTATETKALEEGVDPATLCAKYHALHKSIYDWFRIDFDIFDKTPTQHQTDIVQDVFKKLYQNGYILEDETIQPFCPVATHNTFLADRFIEGECSICGDKGARGDQCDACGGILDPLKPEDSTTAEGEETTELKATGWLVNPRCKVDGTTPEARKTKHLYLKLDAIEDKLKEWYGGLTKNGWSTNALAITQSWMDKGLKPRAISRDLKWGVPIPVVDGLVTEDYLKKVFYVWFDACIGYVSITKTYTDGENRNGKKWEQWWKNPEKVQLMQFQGKDNVGFHSIVFPSSQLGTHENWTKVHRISATEYLNYENGKFSKSRGIGVFGNNAKDTGIDPDIWRFYLLSRRPEFADSEFKWEEFIDTNNNELLKNVGNFIQRTLKFCVAKMDSTVPASTYTDAAIDAHKEATNKALTTYIEHLEATKLRAGVSDILAISSLGNKFLQDSGLNNKLLADEPDRCNAVINVAMNHVYLLASLVAPYMPNVAASIFTQLGSEPSPSIPEVFDFASVSGGQKIGTPEPLFAVIPAAKLDEWRDAYGGEELKKQKALEAEKAAAKKAKKLADKEKKAKKKAEEAKAKEAGVEADVAKLSVEEKK</sequence>
<evidence type="ECO:0000256" key="4">
    <source>
        <dbReference type="ARBA" id="ARBA00022598"/>
    </source>
</evidence>
<keyword evidence="6 11" id="KW-0067">ATP-binding</keyword>
<evidence type="ECO:0000256" key="1">
    <source>
        <dbReference type="ARBA" id="ARBA00004496"/>
    </source>
</evidence>
<feature type="region of interest" description="Disordered" evidence="12">
    <location>
        <begin position="626"/>
        <end position="649"/>
    </location>
</feature>
<keyword evidence="4 11" id="KW-0436">Ligase</keyword>
<dbReference type="Pfam" id="PF19303">
    <property type="entry name" value="Anticodon_3"/>
    <property type="match status" value="1"/>
</dbReference>
<dbReference type="GO" id="GO:0010494">
    <property type="term" value="C:cytoplasmic stress granule"/>
    <property type="evidence" value="ECO:0007669"/>
    <property type="project" value="EnsemblFungi"/>
</dbReference>
<dbReference type="EMBL" id="CDHN01000001">
    <property type="protein sequence ID" value="CEJ81472.1"/>
    <property type="molecule type" value="Genomic_DNA"/>
</dbReference>
<evidence type="ECO:0000256" key="12">
    <source>
        <dbReference type="SAM" id="MobiDB-lite"/>
    </source>
</evidence>
<proteinExistence type="inferred from homology"/>
<dbReference type="PROSITE" id="PS00178">
    <property type="entry name" value="AA_TRNA_LIGASE_I"/>
    <property type="match status" value="1"/>
</dbReference>
<keyword evidence="5 11" id="KW-0547">Nucleotide-binding</keyword>
<keyword evidence="16" id="KW-1185">Reference proteome</keyword>
<evidence type="ECO:0000259" key="14">
    <source>
        <dbReference type="Pfam" id="PF19303"/>
    </source>
</evidence>
<dbReference type="GO" id="GO:1990825">
    <property type="term" value="F:sequence-specific mRNA binding"/>
    <property type="evidence" value="ECO:0007669"/>
    <property type="project" value="EnsemblFungi"/>
</dbReference>
<dbReference type="Proteomes" id="UP000039046">
    <property type="component" value="Unassembled WGS sequence"/>
</dbReference>
<evidence type="ECO:0000313" key="16">
    <source>
        <dbReference type="Proteomes" id="UP000039046"/>
    </source>
</evidence>
<comment type="catalytic activity">
    <reaction evidence="10">
        <text>tRNA(Met) + L-methionine + ATP = L-methionyl-tRNA(Met) + AMP + diphosphate</text>
        <dbReference type="Rhea" id="RHEA:13481"/>
        <dbReference type="Rhea" id="RHEA-COMP:9667"/>
        <dbReference type="Rhea" id="RHEA-COMP:9698"/>
        <dbReference type="ChEBI" id="CHEBI:30616"/>
        <dbReference type="ChEBI" id="CHEBI:33019"/>
        <dbReference type="ChEBI" id="CHEBI:57844"/>
        <dbReference type="ChEBI" id="CHEBI:78442"/>
        <dbReference type="ChEBI" id="CHEBI:78530"/>
        <dbReference type="ChEBI" id="CHEBI:456215"/>
        <dbReference type="EC" id="6.1.1.10"/>
    </reaction>
</comment>
<dbReference type="OrthoDB" id="5844513at2759"/>
<dbReference type="PANTHER" id="PTHR45765">
    <property type="entry name" value="METHIONINE--TRNA LIGASE"/>
    <property type="match status" value="1"/>
</dbReference>
<dbReference type="EC" id="6.1.1.10" evidence="3"/>
<dbReference type="InterPro" id="IPR023458">
    <property type="entry name" value="Met-tRNA_ligase_1"/>
</dbReference>